<dbReference type="GeneID" id="25736202"/>
<evidence type="ECO:0000259" key="2">
    <source>
        <dbReference type="Pfam" id="PF00850"/>
    </source>
</evidence>
<dbReference type="KEGG" id="mng:MNEG_3324"/>
<dbReference type="InterPro" id="IPR000286">
    <property type="entry name" value="HDACs"/>
</dbReference>
<evidence type="ECO:0000313" key="3">
    <source>
        <dbReference type="EMBL" id="KIZ04634.1"/>
    </source>
</evidence>
<feature type="compositionally biased region" description="Gly residues" evidence="1">
    <location>
        <begin position="17"/>
        <end position="28"/>
    </location>
</feature>
<gene>
    <name evidence="3" type="ORF">MNEG_3324</name>
</gene>
<evidence type="ECO:0000313" key="4">
    <source>
        <dbReference type="Proteomes" id="UP000054498"/>
    </source>
</evidence>
<dbReference type="STRING" id="145388.A0A0D2LD61"/>
<accession>A0A0D2LD61</accession>
<dbReference type="InterPro" id="IPR023696">
    <property type="entry name" value="Ureohydrolase_dom_sf"/>
</dbReference>
<evidence type="ECO:0000256" key="1">
    <source>
        <dbReference type="SAM" id="MobiDB-lite"/>
    </source>
</evidence>
<organism evidence="3 4">
    <name type="scientific">Monoraphidium neglectum</name>
    <dbReference type="NCBI Taxonomy" id="145388"/>
    <lineage>
        <taxon>Eukaryota</taxon>
        <taxon>Viridiplantae</taxon>
        <taxon>Chlorophyta</taxon>
        <taxon>core chlorophytes</taxon>
        <taxon>Chlorophyceae</taxon>
        <taxon>CS clade</taxon>
        <taxon>Sphaeropleales</taxon>
        <taxon>Selenastraceae</taxon>
        <taxon>Monoraphidium</taxon>
    </lineage>
</organism>
<dbReference type="RefSeq" id="XP_013903653.1">
    <property type="nucleotide sequence ID" value="XM_014048199.1"/>
</dbReference>
<dbReference type="Pfam" id="PF00850">
    <property type="entry name" value="Hist_deacetyl"/>
    <property type="match status" value="1"/>
</dbReference>
<feature type="compositionally biased region" description="Low complexity" evidence="1">
    <location>
        <begin position="836"/>
        <end position="851"/>
    </location>
</feature>
<feature type="compositionally biased region" description="Acidic residues" evidence="1">
    <location>
        <begin position="799"/>
        <end position="827"/>
    </location>
</feature>
<dbReference type="GO" id="GO:0004407">
    <property type="term" value="F:histone deacetylase activity"/>
    <property type="evidence" value="ECO:0007669"/>
    <property type="project" value="TreeGrafter"/>
</dbReference>
<feature type="domain" description="Histone deacetylase" evidence="2">
    <location>
        <begin position="405"/>
        <end position="721"/>
    </location>
</feature>
<dbReference type="GO" id="GO:0005737">
    <property type="term" value="C:cytoplasm"/>
    <property type="evidence" value="ECO:0007669"/>
    <property type="project" value="TreeGrafter"/>
</dbReference>
<dbReference type="SUPFAM" id="SSF52768">
    <property type="entry name" value="Arginase/deacetylase"/>
    <property type="match status" value="1"/>
</dbReference>
<dbReference type="InterPro" id="IPR037138">
    <property type="entry name" value="His_deacetylse_dom_sf"/>
</dbReference>
<protein>
    <submittedName>
        <fullName evidence="3">Histone deacetylase 10</fullName>
    </submittedName>
</protein>
<feature type="compositionally biased region" description="Low complexity" evidence="1">
    <location>
        <begin position="79"/>
        <end position="115"/>
    </location>
</feature>
<feature type="region of interest" description="Disordered" evidence="1">
    <location>
        <begin position="223"/>
        <end position="251"/>
    </location>
</feature>
<sequence>MVMPDVISRAEVPGADVSGGGGTFGGNGYSPEAATPGTSTSSGGGSSAASGKPLAATWSGAPGRRGSLTWLATREGVLSSSGSSGAADSDSGASESLAPTGADGSSRTSSSSSSSSGGGGGGTAAADEQQQPQQRHPSGREGGVEGDEGGPAGEDPREAAAVREASEASASDGSDAESDADSDAAAAALEEAARWKGPVEGALDVAGDPGLMLRLMDVLALGSSSSSSSARGGGGGGERDGGGSGSGAESGAAAAGVLGTQAGAAVAGAEGAAAPPVARPASPEVVAAVVVGEGRARMRARPPAFCTNCCAPLERLPSGADSECGICGHRAADDAQLLPPRPPGGWGSAEAAAAAGAARAEAAEALRQAAGLARAAGVPCSPPARVLLAWHEDSLLHRAMLPPYPERPERLHAVLSRLQSTGLLDVCERLPVEEATDEQLLAVHSAGLVSAVDALCPETLFPEQLALAAVSAALGSESLGNRHTARAARLAAGAAAGMAERLVRGEADAGFALVRPAGHLSSEGSAEGGNLYNSVAVAARAAQRAGAERVLVLDWDAHAAKGTASIFEDDPSVVVVSLHKAGSWFYPGGCPLNQVGRGAASGTTINVAWAAPPRPPTPGAARRGEGLALDDVQPAGGDFLAAVGALVVPLAREWGPDIILVSAGFDSAEGDPVGLGSIPPPVFAHMTAMLRALGAPVGMVLEGGYVLKQTALCVELCTRALLGERPPPLPPGASVPSPVGWHTLARMLTVHQHFWRGLGVAALAAAAAGAQGGVAGGAAGGASAAALEALLAAAGAEQGEGEGSSDWEEVDDDGEWEEDEEEGEEEGAADKVPGSAEVEAAGPGEWAGEAA</sequence>
<dbReference type="Proteomes" id="UP000054498">
    <property type="component" value="Unassembled WGS sequence"/>
</dbReference>
<dbReference type="AlphaFoldDB" id="A0A0D2LD61"/>
<name>A0A0D2LD61_9CHLO</name>
<dbReference type="GO" id="GO:0040029">
    <property type="term" value="P:epigenetic regulation of gene expression"/>
    <property type="evidence" value="ECO:0007669"/>
    <property type="project" value="TreeGrafter"/>
</dbReference>
<proteinExistence type="predicted"/>
<feature type="compositionally biased region" description="Low complexity" evidence="1">
    <location>
        <begin position="30"/>
        <end position="56"/>
    </location>
</feature>
<dbReference type="GO" id="GO:0000118">
    <property type="term" value="C:histone deacetylase complex"/>
    <property type="evidence" value="ECO:0007669"/>
    <property type="project" value="TreeGrafter"/>
</dbReference>
<dbReference type="OrthoDB" id="424012at2759"/>
<reference evidence="3 4" key="1">
    <citation type="journal article" date="2013" name="BMC Genomics">
        <title>Reconstruction of the lipid metabolism for the microalga Monoraphidium neglectum from its genome sequence reveals characteristics suitable for biofuel production.</title>
        <authorList>
            <person name="Bogen C."/>
            <person name="Al-Dilaimi A."/>
            <person name="Albersmeier A."/>
            <person name="Wichmann J."/>
            <person name="Grundmann M."/>
            <person name="Rupp O."/>
            <person name="Lauersen K.J."/>
            <person name="Blifernez-Klassen O."/>
            <person name="Kalinowski J."/>
            <person name="Goesmann A."/>
            <person name="Mussgnug J.H."/>
            <person name="Kruse O."/>
        </authorList>
    </citation>
    <scope>NUCLEOTIDE SEQUENCE [LARGE SCALE GENOMIC DNA]</scope>
    <source>
        <strain evidence="3 4">SAG 48.87</strain>
    </source>
</reference>
<dbReference type="InterPro" id="IPR023801">
    <property type="entry name" value="His_deacetylse_dom"/>
</dbReference>
<feature type="compositionally biased region" description="Basic and acidic residues" evidence="1">
    <location>
        <begin position="154"/>
        <end position="166"/>
    </location>
</feature>
<feature type="compositionally biased region" description="Gly residues" evidence="1">
    <location>
        <begin position="231"/>
        <end position="248"/>
    </location>
</feature>
<dbReference type="Gene3D" id="3.40.800.20">
    <property type="entry name" value="Histone deacetylase domain"/>
    <property type="match status" value="1"/>
</dbReference>
<keyword evidence="4" id="KW-1185">Reference proteome</keyword>
<dbReference type="EMBL" id="KK100632">
    <property type="protein sequence ID" value="KIZ04634.1"/>
    <property type="molecule type" value="Genomic_DNA"/>
</dbReference>
<feature type="region of interest" description="Disordered" evidence="1">
    <location>
        <begin position="795"/>
        <end position="851"/>
    </location>
</feature>
<feature type="region of interest" description="Disordered" evidence="1">
    <location>
        <begin position="1"/>
        <end position="186"/>
    </location>
</feature>
<dbReference type="PANTHER" id="PTHR10625">
    <property type="entry name" value="HISTONE DEACETYLASE HDAC1-RELATED"/>
    <property type="match status" value="1"/>
</dbReference>
<dbReference type="PANTHER" id="PTHR10625:SF25">
    <property type="entry name" value="HISTONE DEACETYLASE 18-RELATED"/>
    <property type="match status" value="1"/>
</dbReference>
<dbReference type="PRINTS" id="PR01270">
    <property type="entry name" value="HDASUPER"/>
</dbReference>